<gene>
    <name evidence="14" type="ORF">MNBD_ACTINO02-2551</name>
</gene>
<dbReference type="PRINTS" id="PR00344">
    <property type="entry name" value="BCTRLSENSOR"/>
</dbReference>
<dbReference type="PROSITE" id="PS50839">
    <property type="entry name" value="CHASE"/>
    <property type="match status" value="1"/>
</dbReference>
<dbReference type="SUPFAM" id="SSF55874">
    <property type="entry name" value="ATPase domain of HSP90 chaperone/DNA topoisomerase II/histidine kinase"/>
    <property type="match status" value="1"/>
</dbReference>
<dbReference type="Gene3D" id="1.10.287.130">
    <property type="match status" value="1"/>
</dbReference>
<dbReference type="AlphaFoldDB" id="A0A3B0SXU0"/>
<reference evidence="14" key="1">
    <citation type="submission" date="2018-06" db="EMBL/GenBank/DDBJ databases">
        <authorList>
            <person name="Zhirakovskaya E."/>
        </authorList>
    </citation>
    <scope>NUCLEOTIDE SEQUENCE</scope>
</reference>
<protein>
    <recommendedName>
        <fullName evidence="3">histidine kinase</fullName>
        <ecNumber evidence="3">2.7.13.3</ecNumber>
    </recommendedName>
</protein>
<evidence type="ECO:0000259" key="12">
    <source>
        <dbReference type="PROSITE" id="PS50109"/>
    </source>
</evidence>
<dbReference type="Gene3D" id="3.30.565.10">
    <property type="entry name" value="Histidine kinase-like ATPase, C-terminal domain"/>
    <property type="match status" value="1"/>
</dbReference>
<feature type="domain" description="Histidine kinase" evidence="12">
    <location>
        <begin position="369"/>
        <end position="566"/>
    </location>
</feature>
<dbReference type="GO" id="GO:0016020">
    <property type="term" value="C:membrane"/>
    <property type="evidence" value="ECO:0007669"/>
    <property type="project" value="UniProtKB-SubCell"/>
</dbReference>
<dbReference type="SMART" id="SM00388">
    <property type="entry name" value="HisKA"/>
    <property type="match status" value="1"/>
</dbReference>
<evidence type="ECO:0000256" key="10">
    <source>
        <dbReference type="ARBA" id="ARBA00023136"/>
    </source>
</evidence>
<dbReference type="InterPro" id="IPR003594">
    <property type="entry name" value="HATPase_dom"/>
</dbReference>
<sequence>MDTLKYHRIFVEYFVMVRRLFRFHREGLNRFEGWRLAVLVFVVVAMFSVAAAAVARRIVDREIEARLALNGDVLVTSVRDGMEDVEHYLEALAGVFLASEEVTFNEYELYAESVGLQSGMLGIAYVRIVDASDLGEFEERTASVTPGYRVFEFDAEGNRISVQPRARYFPIQFFEPSTALERPMGLDAGSPPGRLPVILKAIASGSPIATPLVPLATTGEEGFVIYAPVVDRTGTVRALVASPVSLTGLMADRIPRGLAASLTWAVRDTTDLVTSELSDGTITPPAAGGLVYTSTFQAAGRSWRFEVRPAPGSQLLAGRRQTQWILVSGLVLALVAAVASFALSHRAAALRRIEALTAVITAKEQFVASVAHELRTPLTGILGFAELLRSHETEVSSEERTEFIAAIADDASDVTALVEDLIVLGRVEHGSLLTAGVPTDLEAESVHTLEALNLVNRVSVDVDQAVGYVMADPERIRQIVRNLVNNAVAYGGANIRLTIKEMGEMLVLEVIDDGAGVSQDRWERSLEQYFRGHDHSGMPDSIGLGLKVSRTLAQRMGGELSYRRVA</sequence>
<dbReference type="EC" id="2.7.13.3" evidence="3"/>
<evidence type="ECO:0000256" key="4">
    <source>
        <dbReference type="ARBA" id="ARBA00022553"/>
    </source>
</evidence>
<dbReference type="InterPro" id="IPR003661">
    <property type="entry name" value="HisK_dim/P_dom"/>
</dbReference>
<dbReference type="Pfam" id="PF02518">
    <property type="entry name" value="HATPase_c"/>
    <property type="match status" value="1"/>
</dbReference>
<evidence type="ECO:0000259" key="13">
    <source>
        <dbReference type="PROSITE" id="PS50839"/>
    </source>
</evidence>
<evidence type="ECO:0000256" key="9">
    <source>
        <dbReference type="ARBA" id="ARBA00023012"/>
    </source>
</evidence>
<evidence type="ECO:0000313" key="14">
    <source>
        <dbReference type="EMBL" id="VAW09370.1"/>
    </source>
</evidence>
<feature type="non-terminal residue" evidence="14">
    <location>
        <position position="566"/>
    </location>
</feature>
<keyword evidence="7" id="KW-0418">Kinase</keyword>
<keyword evidence="9" id="KW-0902">Two-component regulatory system</keyword>
<dbReference type="InterPro" id="IPR004358">
    <property type="entry name" value="Sig_transdc_His_kin-like_C"/>
</dbReference>
<keyword evidence="4" id="KW-0597">Phosphoprotein</keyword>
<comment type="subcellular location">
    <subcellularLocation>
        <location evidence="2">Membrane</location>
    </subcellularLocation>
</comment>
<dbReference type="PROSITE" id="PS50109">
    <property type="entry name" value="HIS_KIN"/>
    <property type="match status" value="1"/>
</dbReference>
<evidence type="ECO:0000256" key="8">
    <source>
        <dbReference type="ARBA" id="ARBA00022989"/>
    </source>
</evidence>
<evidence type="ECO:0000256" key="5">
    <source>
        <dbReference type="ARBA" id="ARBA00022679"/>
    </source>
</evidence>
<dbReference type="SUPFAM" id="SSF47384">
    <property type="entry name" value="Homodimeric domain of signal transducing histidine kinase"/>
    <property type="match status" value="1"/>
</dbReference>
<feature type="transmembrane region" description="Helical" evidence="11">
    <location>
        <begin position="324"/>
        <end position="343"/>
    </location>
</feature>
<feature type="domain" description="CHASE" evidence="13">
    <location>
        <begin position="163"/>
        <end position="251"/>
    </location>
</feature>
<proteinExistence type="predicted"/>
<evidence type="ECO:0000256" key="2">
    <source>
        <dbReference type="ARBA" id="ARBA00004370"/>
    </source>
</evidence>
<dbReference type="SMART" id="SM01079">
    <property type="entry name" value="CHASE"/>
    <property type="match status" value="1"/>
</dbReference>
<dbReference type="EMBL" id="UOEK01000563">
    <property type="protein sequence ID" value="VAW09370.1"/>
    <property type="molecule type" value="Genomic_DNA"/>
</dbReference>
<evidence type="ECO:0000256" key="3">
    <source>
        <dbReference type="ARBA" id="ARBA00012438"/>
    </source>
</evidence>
<dbReference type="InterPro" id="IPR050736">
    <property type="entry name" value="Sensor_HK_Regulatory"/>
</dbReference>
<dbReference type="InterPro" id="IPR036890">
    <property type="entry name" value="HATPase_C_sf"/>
</dbReference>
<dbReference type="Pfam" id="PF00512">
    <property type="entry name" value="HisKA"/>
    <property type="match status" value="1"/>
</dbReference>
<keyword evidence="8 11" id="KW-1133">Transmembrane helix</keyword>
<keyword evidence="5" id="KW-0808">Transferase</keyword>
<dbReference type="InterPro" id="IPR042240">
    <property type="entry name" value="CHASE_sf"/>
</dbReference>
<dbReference type="PANTHER" id="PTHR43711">
    <property type="entry name" value="TWO-COMPONENT HISTIDINE KINASE"/>
    <property type="match status" value="1"/>
</dbReference>
<dbReference type="Gene3D" id="3.30.450.350">
    <property type="entry name" value="CHASE domain"/>
    <property type="match status" value="1"/>
</dbReference>
<organism evidence="14">
    <name type="scientific">hydrothermal vent metagenome</name>
    <dbReference type="NCBI Taxonomy" id="652676"/>
    <lineage>
        <taxon>unclassified sequences</taxon>
        <taxon>metagenomes</taxon>
        <taxon>ecological metagenomes</taxon>
    </lineage>
</organism>
<evidence type="ECO:0000256" key="6">
    <source>
        <dbReference type="ARBA" id="ARBA00022692"/>
    </source>
</evidence>
<dbReference type="PANTHER" id="PTHR43711:SF1">
    <property type="entry name" value="HISTIDINE KINASE 1"/>
    <property type="match status" value="1"/>
</dbReference>
<dbReference type="GO" id="GO:0000155">
    <property type="term" value="F:phosphorelay sensor kinase activity"/>
    <property type="evidence" value="ECO:0007669"/>
    <property type="project" value="InterPro"/>
</dbReference>
<dbReference type="InterPro" id="IPR005467">
    <property type="entry name" value="His_kinase_dom"/>
</dbReference>
<dbReference type="SMART" id="SM00387">
    <property type="entry name" value="HATPase_c"/>
    <property type="match status" value="1"/>
</dbReference>
<keyword evidence="10 11" id="KW-0472">Membrane</keyword>
<accession>A0A3B0SXU0</accession>
<dbReference type="CDD" id="cd00082">
    <property type="entry name" value="HisKA"/>
    <property type="match status" value="1"/>
</dbReference>
<keyword evidence="6 11" id="KW-0812">Transmembrane</keyword>
<evidence type="ECO:0000256" key="11">
    <source>
        <dbReference type="SAM" id="Phobius"/>
    </source>
</evidence>
<dbReference type="InterPro" id="IPR036097">
    <property type="entry name" value="HisK_dim/P_sf"/>
</dbReference>
<name>A0A3B0SXU0_9ZZZZ</name>
<dbReference type="InterPro" id="IPR006189">
    <property type="entry name" value="CHASE_dom"/>
</dbReference>
<dbReference type="Pfam" id="PF03924">
    <property type="entry name" value="CHASE"/>
    <property type="match status" value="1"/>
</dbReference>
<comment type="catalytic activity">
    <reaction evidence="1">
        <text>ATP + protein L-histidine = ADP + protein N-phospho-L-histidine.</text>
        <dbReference type="EC" id="2.7.13.3"/>
    </reaction>
</comment>
<evidence type="ECO:0000256" key="1">
    <source>
        <dbReference type="ARBA" id="ARBA00000085"/>
    </source>
</evidence>
<evidence type="ECO:0000256" key="7">
    <source>
        <dbReference type="ARBA" id="ARBA00022777"/>
    </source>
</evidence>